<dbReference type="RefSeq" id="WP_073595620.1">
    <property type="nucleotide sequence ID" value="NZ_MRCE01000025.1"/>
</dbReference>
<comment type="caution">
    <text evidence="2">The sequence shown here is derived from an EMBL/GenBank/DDBJ whole genome shotgun (WGS) entry which is preliminary data.</text>
</comment>
<protein>
    <recommendedName>
        <fullName evidence="1">Filamentous haemagglutinin FhaB/tRNA nuclease CdiA-like TPS domain-containing protein</fullName>
    </recommendedName>
</protein>
<dbReference type="Gene3D" id="2.160.20.10">
    <property type="entry name" value="Single-stranded right-handed beta-helix, Pectin lyase-like"/>
    <property type="match status" value="3"/>
</dbReference>
<evidence type="ECO:0000313" key="3">
    <source>
        <dbReference type="Proteomes" id="UP000185860"/>
    </source>
</evidence>
<gene>
    <name evidence="2" type="ORF">NIES2119_21910</name>
</gene>
<dbReference type="SUPFAM" id="SSF51126">
    <property type="entry name" value="Pectin lyase-like"/>
    <property type="match status" value="4"/>
</dbReference>
<dbReference type="Proteomes" id="UP000185860">
    <property type="component" value="Unassembled WGS sequence"/>
</dbReference>
<dbReference type="InterPro" id="IPR012334">
    <property type="entry name" value="Pectin_lyas_fold"/>
</dbReference>
<accession>A0A1U7IBH8</accession>
<dbReference type="STRING" id="454136.NIES2119_21910"/>
<dbReference type="InterPro" id="IPR011050">
    <property type="entry name" value="Pectin_lyase_fold/virulence"/>
</dbReference>
<reference evidence="2 3" key="1">
    <citation type="submission" date="2016-11" db="EMBL/GenBank/DDBJ databases">
        <title>Draft Genome Sequences of Nine Cyanobacterial Strains from Diverse Habitats.</title>
        <authorList>
            <person name="Zhu T."/>
            <person name="Hou S."/>
            <person name="Lu X."/>
            <person name="Hess W.R."/>
        </authorList>
    </citation>
    <scope>NUCLEOTIDE SEQUENCE [LARGE SCALE GENOMIC DNA]</scope>
    <source>
        <strain evidence="2 3">IAM M-71</strain>
    </source>
</reference>
<name>A0A1U7IBH8_9CYAN</name>
<organism evidence="2 3">
    <name type="scientific">[Phormidium ambiguum] IAM M-71</name>
    <dbReference type="NCBI Taxonomy" id="454136"/>
    <lineage>
        <taxon>Bacteria</taxon>
        <taxon>Bacillati</taxon>
        <taxon>Cyanobacteriota</taxon>
        <taxon>Cyanophyceae</taxon>
        <taxon>Oscillatoriophycideae</taxon>
        <taxon>Aerosakkonematales</taxon>
        <taxon>Aerosakkonemataceae</taxon>
        <taxon>Floridanema</taxon>
    </lineage>
</organism>
<dbReference type="Pfam" id="PF05860">
    <property type="entry name" value="TPS"/>
    <property type="match status" value="1"/>
</dbReference>
<dbReference type="InterPro" id="IPR008638">
    <property type="entry name" value="FhaB/CdiA-like_TPS"/>
</dbReference>
<dbReference type="NCBIfam" id="TIGR01901">
    <property type="entry name" value="adhes_NPXG"/>
    <property type="match status" value="1"/>
</dbReference>
<feature type="domain" description="Filamentous haemagglutinin FhaB/tRNA nuclease CdiA-like TPS" evidence="1">
    <location>
        <begin position="41"/>
        <end position="152"/>
    </location>
</feature>
<proteinExistence type="predicted"/>
<dbReference type="AlphaFoldDB" id="A0A1U7IBH8"/>
<sequence>MLYLKTNQRLRSLLANLLLGSVFVSLAGEIFNAKLIQAQIIPDNSLGNERSQLTPNNVIEGGATRGANLFHSFSEFNIGEGQQVNFANPNNIQRIFSRVTGNNRSQILGTLGVLGNADLFLINPNGIVFGPNAQLNVGGSFLATTANSFKFPDGSEFSATNPQVPSLLTVNVPIGLQYNANNGNIQVQKSVLEVPTGRTLALIGGDVIGNGPLLRTVGGRIELGGLVAPGTVEIISNSDSLQLSFPSGVARGNISLSRDEFQTDLNVRGTPGGSIALNANDIAIADSILRSGINPETVNPNSQAGDITINATGVVTITDATSILNTVRSEGIGNAGNISITAQSVSLTNGTQLQASTFGQGNAGNVTIQAESVAILGEDRDGFSSGIFSNVQQQAVGQGGNITIKATSLSLGGGAELSASTSGRGNAGIITLQISGSVVLDGKTSGGFTTNVHSDVFLEAIGRGGNINITAESLSITGGAGISVTTAGQGDSGNINIQVQDTLLIDSANSVNGISSGLGAGAVGNGGSIQIDAEKVVLSNSGLIQLSTFGQGKVGDLTIQARSLILNSGGALQTSAFGQGDAGNIFLNISDLVDLSGTSSLGASSGFFSGTRETASGRGGSINVVTDRLRIADGAVIGARTLNTFRGGDIQVNANSLELTGGGQILATASSSGQGGDIAIDVADSIRIAGFDPTFNARLAQFGRPIVDPAGAASGVYVSTTGGIGGNIRIQGDSLTLDNQAQISAETTSNTGGNITLDVPNLLLLRRGSTLSTTAGTAEAGGDGGNIAIATGFLVAFPTENSNIAADAFTGRGGNINITTQGIYGIEFRDRQTPLSDITASSQFGVNGVVNINTPEIDPVQGAIELPTAFSTPSLARGCEARGSETSSFVNTGRGGVPTNPTAPLIADTLWQDLELLEETGEQRGNSDRLRTDNANSPIVEAQGWVVLSNGAIVLTAQAPTVTPYRVESQGSVLCH</sequence>
<dbReference type="SMART" id="SM00912">
    <property type="entry name" value="Haemagg_act"/>
    <property type="match status" value="1"/>
</dbReference>
<evidence type="ECO:0000259" key="1">
    <source>
        <dbReference type="SMART" id="SM00912"/>
    </source>
</evidence>
<dbReference type="EMBL" id="MRCE01000025">
    <property type="protein sequence ID" value="OKH33949.1"/>
    <property type="molecule type" value="Genomic_DNA"/>
</dbReference>
<evidence type="ECO:0000313" key="2">
    <source>
        <dbReference type="EMBL" id="OKH33949.1"/>
    </source>
</evidence>